<comment type="similarity">
    <text evidence="1">Belongs to the ABC transporter superfamily.</text>
</comment>
<evidence type="ECO:0000259" key="6">
    <source>
        <dbReference type="PROSITE" id="PS50893"/>
    </source>
</evidence>
<proteinExistence type="inferred from homology"/>
<dbReference type="EMBL" id="JBHLTF010000007">
    <property type="protein sequence ID" value="MFC0716777.1"/>
    <property type="molecule type" value="Genomic_DNA"/>
</dbReference>
<keyword evidence="5 7" id="KW-0067">ATP-binding</keyword>
<evidence type="ECO:0000256" key="1">
    <source>
        <dbReference type="ARBA" id="ARBA00005417"/>
    </source>
</evidence>
<protein>
    <submittedName>
        <fullName evidence="7">ATP-binding cassette domain-containing protein</fullName>
    </submittedName>
</protein>
<name>A0ABV6STN9_9GAMM</name>
<gene>
    <name evidence="7" type="ORF">ACFFFU_03225</name>
</gene>
<dbReference type="InterPro" id="IPR003439">
    <property type="entry name" value="ABC_transporter-like_ATP-bd"/>
</dbReference>
<evidence type="ECO:0000256" key="2">
    <source>
        <dbReference type="ARBA" id="ARBA00022448"/>
    </source>
</evidence>
<dbReference type="InterPro" id="IPR050763">
    <property type="entry name" value="ABC_transporter_ATP-binding"/>
</dbReference>
<dbReference type="Gene3D" id="3.40.50.300">
    <property type="entry name" value="P-loop containing nucleotide triphosphate hydrolases"/>
    <property type="match status" value="1"/>
</dbReference>
<evidence type="ECO:0000313" key="7">
    <source>
        <dbReference type="EMBL" id="MFC0716777.1"/>
    </source>
</evidence>
<dbReference type="PANTHER" id="PTHR42711">
    <property type="entry name" value="ABC TRANSPORTER ATP-BINDING PROTEIN"/>
    <property type="match status" value="1"/>
</dbReference>
<evidence type="ECO:0000256" key="4">
    <source>
        <dbReference type="ARBA" id="ARBA00022741"/>
    </source>
</evidence>
<accession>A0ABV6STN9</accession>
<feature type="domain" description="ABC transporter" evidence="6">
    <location>
        <begin position="2"/>
        <end position="236"/>
    </location>
</feature>
<dbReference type="Pfam" id="PF00005">
    <property type="entry name" value="ABC_tran"/>
    <property type="match status" value="1"/>
</dbReference>
<dbReference type="GO" id="GO:0005524">
    <property type="term" value="F:ATP binding"/>
    <property type="evidence" value="ECO:0007669"/>
    <property type="project" value="UniProtKB-KW"/>
</dbReference>
<dbReference type="Proteomes" id="UP001589898">
    <property type="component" value="Unassembled WGS sequence"/>
</dbReference>
<evidence type="ECO:0000313" key="8">
    <source>
        <dbReference type="Proteomes" id="UP001589898"/>
    </source>
</evidence>
<dbReference type="CDD" id="cd03266">
    <property type="entry name" value="ABC_NatA_sodium_exporter"/>
    <property type="match status" value="1"/>
</dbReference>
<organism evidence="7 8">
    <name type="scientific">Luteimonas padinae</name>
    <dbReference type="NCBI Taxonomy" id="1714359"/>
    <lineage>
        <taxon>Bacteria</taxon>
        <taxon>Pseudomonadati</taxon>
        <taxon>Pseudomonadota</taxon>
        <taxon>Gammaproteobacteria</taxon>
        <taxon>Lysobacterales</taxon>
        <taxon>Lysobacteraceae</taxon>
        <taxon>Luteimonas</taxon>
    </lineage>
</organism>
<keyword evidence="2" id="KW-0813">Transport</keyword>
<evidence type="ECO:0000256" key="3">
    <source>
        <dbReference type="ARBA" id="ARBA00022458"/>
    </source>
</evidence>
<dbReference type="SUPFAM" id="SSF52540">
    <property type="entry name" value="P-loop containing nucleoside triphosphate hydrolases"/>
    <property type="match status" value="1"/>
</dbReference>
<dbReference type="RefSeq" id="WP_189499127.1">
    <property type="nucleotide sequence ID" value="NZ_BMZT01000013.1"/>
</dbReference>
<dbReference type="PANTHER" id="PTHR42711:SF5">
    <property type="entry name" value="ABC TRANSPORTER ATP-BINDING PROTEIN NATA"/>
    <property type="match status" value="1"/>
</dbReference>
<dbReference type="SMART" id="SM00382">
    <property type="entry name" value="AAA"/>
    <property type="match status" value="1"/>
</dbReference>
<comment type="caution">
    <text evidence="7">The sequence shown here is derived from an EMBL/GenBank/DDBJ whole genome shotgun (WGS) entry which is preliminary data.</text>
</comment>
<keyword evidence="3" id="KW-0536">Nodulation</keyword>
<keyword evidence="4" id="KW-0547">Nucleotide-binding</keyword>
<sequence>MIEVHDLHKTFKAKSGPVHAVRGVGFEARDGEITGLLGPNGAGKTTTLRMLYTLMSPDRGSVRVDGIDVARDATAVRRTLGVLPDARGVYKRLTARENIAYFGRLHGLDDATIAARTESMSRTLGMEDFLDRRTEGFSQGQRTKTAIARALVHAPRNVILDEPTNGLDVMTTRGLRSFLQDLRAQGHCVIFSSHIMQEVAALCDRIVIIAQGEVRASGTPDELRALSGEDNLEDAFVDLIGTEEGLSA</sequence>
<evidence type="ECO:0000256" key="5">
    <source>
        <dbReference type="ARBA" id="ARBA00022840"/>
    </source>
</evidence>
<dbReference type="PROSITE" id="PS50893">
    <property type="entry name" value="ABC_TRANSPORTER_2"/>
    <property type="match status" value="1"/>
</dbReference>
<dbReference type="InterPro" id="IPR003593">
    <property type="entry name" value="AAA+_ATPase"/>
</dbReference>
<reference evidence="7 8" key="1">
    <citation type="submission" date="2024-09" db="EMBL/GenBank/DDBJ databases">
        <authorList>
            <person name="Sun Q."/>
            <person name="Mori K."/>
        </authorList>
    </citation>
    <scope>NUCLEOTIDE SEQUENCE [LARGE SCALE GENOMIC DNA]</scope>
    <source>
        <strain evidence="7 8">KCTC 52403</strain>
    </source>
</reference>
<dbReference type="InterPro" id="IPR027417">
    <property type="entry name" value="P-loop_NTPase"/>
</dbReference>
<keyword evidence="8" id="KW-1185">Reference proteome</keyword>